<evidence type="ECO:0000313" key="3">
    <source>
        <dbReference type="Proteomes" id="UP001556367"/>
    </source>
</evidence>
<proteinExistence type="predicted"/>
<feature type="compositionally biased region" description="Polar residues" evidence="1">
    <location>
        <begin position="54"/>
        <end position="64"/>
    </location>
</feature>
<feature type="region of interest" description="Disordered" evidence="1">
    <location>
        <begin position="1"/>
        <end position="96"/>
    </location>
</feature>
<dbReference type="Proteomes" id="UP001556367">
    <property type="component" value="Unassembled WGS sequence"/>
</dbReference>
<protein>
    <recommendedName>
        <fullName evidence="4">ARF7 effector protein C-terminal domain-containing protein</fullName>
    </recommendedName>
</protein>
<sequence length="228" mass="26144">MSQRALKKRRKSYGDFVQVYRQPGNPSIDDEEREHLSPRRHIQVEASAAHSDRLSTTTGYFLTPSSPPRSPTGEWDQLNSTPSLFPQIDGTPKGFEENADDPEYDFWLSSMDIDPTAPKRKRPPSDRPMKQWQTYERDLYLNELLRLEGRGDYIHDVFCACSPTSGLPTYRCRDCDGGGLSCKDCIVSSHPINPFHRIENWDVEAQFFRRVTLKSLGLRVQLGHRIGT</sequence>
<evidence type="ECO:0000256" key="1">
    <source>
        <dbReference type="SAM" id="MobiDB-lite"/>
    </source>
</evidence>
<feature type="compositionally biased region" description="Basic residues" evidence="1">
    <location>
        <begin position="1"/>
        <end position="11"/>
    </location>
</feature>
<feature type="region of interest" description="Disordered" evidence="1">
    <location>
        <begin position="108"/>
        <end position="129"/>
    </location>
</feature>
<keyword evidence="3" id="KW-1185">Reference proteome</keyword>
<gene>
    <name evidence="2" type="ORF">HGRIS_008847</name>
</gene>
<evidence type="ECO:0000313" key="2">
    <source>
        <dbReference type="EMBL" id="KAL0948713.1"/>
    </source>
</evidence>
<reference evidence="3" key="1">
    <citation type="submission" date="2024-06" db="EMBL/GenBank/DDBJ databases">
        <title>Multi-omics analyses provide insights into the biosynthesis of the anticancer antibiotic pleurotin in Hohenbuehelia grisea.</title>
        <authorList>
            <person name="Weaver J.A."/>
            <person name="Alberti F."/>
        </authorList>
    </citation>
    <scope>NUCLEOTIDE SEQUENCE [LARGE SCALE GENOMIC DNA]</scope>
    <source>
        <strain evidence="3">T-177</strain>
    </source>
</reference>
<name>A0ABR3IZQ3_9AGAR</name>
<accession>A0ABR3IZQ3</accession>
<organism evidence="2 3">
    <name type="scientific">Hohenbuehelia grisea</name>
    <dbReference type="NCBI Taxonomy" id="104357"/>
    <lineage>
        <taxon>Eukaryota</taxon>
        <taxon>Fungi</taxon>
        <taxon>Dikarya</taxon>
        <taxon>Basidiomycota</taxon>
        <taxon>Agaricomycotina</taxon>
        <taxon>Agaricomycetes</taxon>
        <taxon>Agaricomycetidae</taxon>
        <taxon>Agaricales</taxon>
        <taxon>Pleurotineae</taxon>
        <taxon>Pleurotaceae</taxon>
        <taxon>Hohenbuehelia</taxon>
    </lineage>
</organism>
<comment type="caution">
    <text evidence="2">The sequence shown here is derived from an EMBL/GenBank/DDBJ whole genome shotgun (WGS) entry which is preliminary data.</text>
</comment>
<evidence type="ECO:0008006" key="4">
    <source>
        <dbReference type="Google" id="ProtNLM"/>
    </source>
</evidence>
<dbReference type="EMBL" id="JASNQZ010000012">
    <property type="protein sequence ID" value="KAL0948713.1"/>
    <property type="molecule type" value="Genomic_DNA"/>
</dbReference>